<dbReference type="RefSeq" id="WP_222507329.1">
    <property type="nucleotide sequence ID" value="NZ_JAHVJA010000001.1"/>
</dbReference>
<dbReference type="EMBL" id="JAHVJA010000001">
    <property type="protein sequence ID" value="MBY6138514.1"/>
    <property type="molecule type" value="Genomic_DNA"/>
</dbReference>
<name>A0ABS7NBD2_9RHOB</name>
<dbReference type="Proteomes" id="UP000766629">
    <property type="component" value="Unassembled WGS sequence"/>
</dbReference>
<gene>
    <name evidence="1" type="ORF">KUV26_03620</name>
</gene>
<evidence type="ECO:0000313" key="2">
    <source>
        <dbReference type="Proteomes" id="UP000766629"/>
    </source>
</evidence>
<comment type="caution">
    <text evidence="1">The sequence shown here is derived from an EMBL/GenBank/DDBJ whole genome shotgun (WGS) entry which is preliminary data.</text>
</comment>
<accession>A0ABS7NBD2</accession>
<reference evidence="1 2" key="1">
    <citation type="submission" date="2021-06" db="EMBL/GenBank/DDBJ databases">
        <title>50 bacteria genomes isolated from Dapeng, Shenzhen, China.</title>
        <authorList>
            <person name="Zheng W."/>
            <person name="Yu S."/>
            <person name="Huang Y."/>
        </authorList>
    </citation>
    <scope>NUCLEOTIDE SEQUENCE [LARGE SCALE GENOMIC DNA]</scope>
    <source>
        <strain evidence="1 2">DP1N14-2</strain>
    </source>
</reference>
<organism evidence="1 2">
    <name type="scientific">Leisingera daeponensis</name>
    <dbReference type="NCBI Taxonomy" id="405746"/>
    <lineage>
        <taxon>Bacteria</taxon>
        <taxon>Pseudomonadati</taxon>
        <taxon>Pseudomonadota</taxon>
        <taxon>Alphaproteobacteria</taxon>
        <taxon>Rhodobacterales</taxon>
        <taxon>Roseobacteraceae</taxon>
        <taxon>Leisingera</taxon>
    </lineage>
</organism>
<evidence type="ECO:0000313" key="1">
    <source>
        <dbReference type="EMBL" id="MBY6138514.1"/>
    </source>
</evidence>
<sequence length="109" mass="11971">MMLSLRSMLTGAGVAALAAAVWWLVQLTADRETLRAELAAVHDDLGRANANLARANEAARVHRAHLARAAEQAWRWDALARDLQSMEGRDAPLSPFLRAAAERLYGPER</sequence>
<protein>
    <submittedName>
        <fullName evidence="1">Uncharacterized protein</fullName>
    </submittedName>
</protein>
<keyword evidence="2" id="KW-1185">Reference proteome</keyword>
<proteinExistence type="predicted"/>